<feature type="domain" description="Aldehyde dehydrogenase" evidence="5">
    <location>
        <begin position="33"/>
        <end position="493"/>
    </location>
</feature>
<dbReference type="FunFam" id="3.40.605.10:FF:000007">
    <property type="entry name" value="NAD/NADP-dependent betaine aldehyde dehydrogenase"/>
    <property type="match status" value="1"/>
</dbReference>
<dbReference type="RefSeq" id="WP_013653907.1">
    <property type="nucleotide sequence ID" value="NC_015259.1"/>
</dbReference>
<dbReference type="InterPro" id="IPR029510">
    <property type="entry name" value="Ald_DH_CS_GLU"/>
</dbReference>
<evidence type="ECO:0000256" key="2">
    <source>
        <dbReference type="ARBA" id="ARBA00023002"/>
    </source>
</evidence>
<dbReference type="AlphaFoldDB" id="F2IXH3"/>
<dbReference type="InterPro" id="IPR016161">
    <property type="entry name" value="Ald_DH/histidinol_DH"/>
</dbReference>
<dbReference type="HOGENOM" id="CLU_005391_0_1_5"/>
<dbReference type="Pfam" id="PF00171">
    <property type="entry name" value="Aldedh"/>
    <property type="match status" value="1"/>
</dbReference>
<accession>F2IXH3</accession>
<dbReference type="Gene3D" id="3.40.309.10">
    <property type="entry name" value="Aldehyde Dehydrogenase, Chain A, domain 2"/>
    <property type="match status" value="1"/>
</dbReference>
<dbReference type="PATRIC" id="fig|991905.3.peg.3260"/>
<dbReference type="eggNOG" id="COG1012">
    <property type="taxonomic scope" value="Bacteria"/>
</dbReference>
<evidence type="ECO:0000313" key="7">
    <source>
        <dbReference type="Proteomes" id="UP000008130"/>
    </source>
</evidence>
<proteinExistence type="inferred from homology"/>
<dbReference type="FunFam" id="3.40.309.10:FF:000012">
    <property type="entry name" value="Betaine aldehyde dehydrogenase"/>
    <property type="match status" value="1"/>
</dbReference>
<dbReference type="InterPro" id="IPR016163">
    <property type="entry name" value="Ald_DH_C"/>
</dbReference>
<organism evidence="6 7">
    <name type="scientific">Polymorphum gilvum (strain LMG 25793 / CGMCC 1.9160 / SL003B-26A1)</name>
    <dbReference type="NCBI Taxonomy" id="991905"/>
    <lineage>
        <taxon>Bacteria</taxon>
        <taxon>Pseudomonadati</taxon>
        <taxon>Pseudomonadota</taxon>
        <taxon>Alphaproteobacteria</taxon>
        <taxon>Rhodobacterales</taxon>
        <taxon>Paracoccaceae</taxon>
        <taxon>Polymorphum</taxon>
    </lineage>
</organism>
<evidence type="ECO:0000256" key="4">
    <source>
        <dbReference type="RuleBase" id="RU003345"/>
    </source>
</evidence>
<dbReference type="Gene3D" id="3.40.605.10">
    <property type="entry name" value="Aldehyde Dehydrogenase, Chain A, domain 1"/>
    <property type="match status" value="1"/>
</dbReference>
<sequence length="497" mass="52732">MLNVPSDLHPATHSFLAREHGHFIDGKSQRGEGASIDVFDPATGLVIAKVPDATEQEVDRAVKAARAALGGEWSKMRPADREKVLVRLADLIEANGEELAQIETMNQGKSIMISRMLEAGHSSEFTRYMAGWATKIEGSTLDVSIGFPPGVQYRAMTLREPVGVVGAIVPWNFPLVMAVWKIAPALACGCTVVLKPAEETPLTALRLAELCLEAGVPAGVVNVITGYGHTAGASLVAHPGVDKVAFTGSTEVGRKIGEAALKNMTRFSLELGGKSPMIVLDDFDPAMAAQGAAAGIFFNNGQVCTASSRLYVHKKIFDNVVSDLAGAAAQMKVGPGMDPANQINPLVSRRQQERVKGYIAQGLADGARAATGGPDSDGDGFFVRPTILVDTNHAMSVVREEIFGPVMVAMPFDDLDEALAKANDTVYGLGASVWSNDYSKIMRAVGAIKAGTVWVNTHNAVDANMPFGGFKHSGMGREMGRAAIDLYTETKSVCFAY</sequence>
<gene>
    <name evidence="6" type="ordered locus">SL003B_3174</name>
</gene>
<keyword evidence="2 4" id="KW-0560">Oxidoreductase</keyword>
<dbReference type="SUPFAM" id="SSF53720">
    <property type="entry name" value="ALDH-like"/>
    <property type="match status" value="1"/>
</dbReference>
<dbReference type="InterPro" id="IPR015590">
    <property type="entry name" value="Aldehyde_DH_dom"/>
</dbReference>
<evidence type="ECO:0000256" key="1">
    <source>
        <dbReference type="ARBA" id="ARBA00009986"/>
    </source>
</evidence>
<reference evidence="6 7" key="1">
    <citation type="journal article" date="2011" name="J. Bacteriol.">
        <title>Complete genome sequence of Polymorphum gilvum SL003B-26A1T, a crude oil-degrading bacterium from oil-polluted saline soil.</title>
        <authorList>
            <person name="Li S.G."/>
            <person name="Tang Y.Q."/>
            <person name="Nie Y."/>
            <person name="Cai M."/>
            <person name="Wu X.L."/>
        </authorList>
    </citation>
    <scope>NUCLEOTIDE SEQUENCE [LARGE SCALE GENOMIC DNA]</scope>
    <source>
        <strain evidence="7">LMG 25793 / CGMCC 1.9160 / SL003B-26A1</strain>
    </source>
</reference>
<dbReference type="PROSITE" id="PS00687">
    <property type="entry name" value="ALDEHYDE_DEHYDR_GLU"/>
    <property type="match status" value="1"/>
</dbReference>
<keyword evidence="7" id="KW-1185">Reference proteome</keyword>
<protein>
    <submittedName>
        <fullName evidence="6">Phenylacetaldehyde dehydrogenase (PAD)</fullName>
    </submittedName>
</protein>
<dbReference type="PROSITE" id="PS00070">
    <property type="entry name" value="ALDEHYDE_DEHYDR_CYS"/>
    <property type="match status" value="1"/>
</dbReference>
<dbReference type="PANTHER" id="PTHR11699">
    <property type="entry name" value="ALDEHYDE DEHYDROGENASE-RELATED"/>
    <property type="match status" value="1"/>
</dbReference>
<dbReference type="InterPro" id="IPR016162">
    <property type="entry name" value="Ald_DH_N"/>
</dbReference>
<evidence type="ECO:0000259" key="5">
    <source>
        <dbReference type="Pfam" id="PF00171"/>
    </source>
</evidence>
<dbReference type="InterPro" id="IPR016160">
    <property type="entry name" value="Ald_DH_CS_CYS"/>
</dbReference>
<evidence type="ECO:0000313" key="6">
    <source>
        <dbReference type="EMBL" id="ADZ71596.1"/>
    </source>
</evidence>
<dbReference type="OrthoDB" id="9812625at2"/>
<dbReference type="STRING" id="991905.SL003B_3174"/>
<dbReference type="KEGG" id="pgv:SL003B_3174"/>
<comment type="similarity">
    <text evidence="1 4">Belongs to the aldehyde dehydrogenase family.</text>
</comment>
<dbReference type="Proteomes" id="UP000008130">
    <property type="component" value="Chromosome"/>
</dbReference>
<name>F2IXH3_POLGS</name>
<evidence type="ECO:0000256" key="3">
    <source>
        <dbReference type="PROSITE-ProRule" id="PRU10007"/>
    </source>
</evidence>
<dbReference type="GO" id="GO:0016620">
    <property type="term" value="F:oxidoreductase activity, acting on the aldehyde or oxo group of donors, NAD or NADP as acceptor"/>
    <property type="evidence" value="ECO:0007669"/>
    <property type="project" value="InterPro"/>
</dbReference>
<dbReference type="EMBL" id="CP002568">
    <property type="protein sequence ID" value="ADZ71596.1"/>
    <property type="molecule type" value="Genomic_DNA"/>
</dbReference>
<feature type="active site" evidence="3">
    <location>
        <position position="270"/>
    </location>
</feature>